<sequence>MRVLSTGSSPRTYTIVSSNLGEHSLFDKNHRGRRSAELKVSPLRRSPGSPLLVRSGSPLLVRSSSCSPSMVKSSPQMVAQHSSSSPKIIFSPKPSNLQYGMKTPPHQGTNRNVTPPHMIRCIKTPESHSYQTEESVFPKPCPMQDNVKFGSINDDLNANNQPHSNGPFVFASSPYPLAKAASLNTSLDGGYMASKLQYLKHVLPPLPPKPKFEFEHLSRGIMTEDAIDTANMKQPFLHSPPIRNLNRKISPKRKTCMTQDGTFNRSKAKRCKSVDSWNIKKKHEQFKDTNKRDVAQNERRVNGKHVRALSDTGVFTKSVDVLTDAVERDMNAALKAPKENKNISALETFNDEGNVKVCSNSKSDDAKNGAMEKDLHNLNDALTEPGEQASGSNDALKDHEEQSKENNNYKGNIEDGIRDIQKTVQEKPKWFQEFEEAHKATDSDFLYYDDQTKQTKQKKTRRRLLQVTTRGIDHTEGHNLLKQYSSVAANGVYTKLDTNIDSPIRNTSPQCYNVGSPVAKSSIDDGNDKIESRNEKAKSSKSKVELSLIEMGIDEVGHVMSKFELAVNEEAEKYSSRADDEHIEANEEYEVVPVTYLEDIDVGLAHVKSGDSVCTVVEGMDDSTDTSDIIDTANNDAEDANGMIDIANNDKEDANGIIDVANNDKEDANDIIDIANNDKEDANGIIDIANNDKEDAIDTIDIANNDEDANDITQGEGLCHTYVQASNKSHISDVWKVKSPQTKDFSYVPDNYSEISPNIINSQSTSRHPCTSTINTCLVKPMSKFPISQLPVTPEANLIKKWRPHSHSNNCHNGSHLKDAIPCIVAMSVPSIFNVSNHIAEMFVVSCYVIILLHLLICFVTSRVLLDLQIDGWEHIVFLTKDFLHSHVDTCWLLGRC</sequence>
<accession>A0A8S4NZP6</accession>
<evidence type="ECO:0000256" key="3">
    <source>
        <dbReference type="SAM" id="Phobius"/>
    </source>
</evidence>
<evidence type="ECO:0000313" key="4">
    <source>
        <dbReference type="EMBL" id="CAH1786048.1"/>
    </source>
</evidence>
<protein>
    <submittedName>
        <fullName evidence="4">Uncharacterized protein</fullName>
    </submittedName>
</protein>
<evidence type="ECO:0000313" key="5">
    <source>
        <dbReference type="Proteomes" id="UP000749559"/>
    </source>
</evidence>
<feature type="coiled-coil region" evidence="1">
    <location>
        <begin position="630"/>
        <end position="706"/>
    </location>
</feature>
<keyword evidence="1" id="KW-0175">Coiled coil</keyword>
<organism evidence="4 5">
    <name type="scientific">Owenia fusiformis</name>
    <name type="common">Polychaete worm</name>
    <dbReference type="NCBI Taxonomy" id="6347"/>
    <lineage>
        <taxon>Eukaryota</taxon>
        <taxon>Metazoa</taxon>
        <taxon>Spiralia</taxon>
        <taxon>Lophotrochozoa</taxon>
        <taxon>Annelida</taxon>
        <taxon>Polychaeta</taxon>
        <taxon>Sedentaria</taxon>
        <taxon>Canalipalpata</taxon>
        <taxon>Sabellida</taxon>
        <taxon>Oweniida</taxon>
        <taxon>Oweniidae</taxon>
        <taxon>Owenia</taxon>
    </lineage>
</organism>
<comment type="caution">
    <text evidence="4">The sequence shown here is derived from an EMBL/GenBank/DDBJ whole genome shotgun (WGS) entry which is preliminary data.</text>
</comment>
<keyword evidence="3" id="KW-0472">Membrane</keyword>
<evidence type="ECO:0000256" key="1">
    <source>
        <dbReference type="SAM" id="Coils"/>
    </source>
</evidence>
<feature type="region of interest" description="Disordered" evidence="2">
    <location>
        <begin position="31"/>
        <end position="56"/>
    </location>
</feature>
<feature type="region of interest" description="Disordered" evidence="2">
    <location>
        <begin position="382"/>
        <end position="415"/>
    </location>
</feature>
<keyword evidence="3" id="KW-1133">Transmembrane helix</keyword>
<feature type="compositionally biased region" description="Basic and acidic residues" evidence="2">
    <location>
        <begin position="395"/>
        <end position="404"/>
    </location>
</feature>
<dbReference type="AlphaFoldDB" id="A0A8S4NZP6"/>
<keyword evidence="5" id="KW-1185">Reference proteome</keyword>
<proteinExistence type="predicted"/>
<keyword evidence="3" id="KW-0812">Transmembrane</keyword>
<name>A0A8S4NZP6_OWEFU</name>
<evidence type="ECO:0000256" key="2">
    <source>
        <dbReference type="SAM" id="MobiDB-lite"/>
    </source>
</evidence>
<dbReference type="EMBL" id="CAIIXF020000006">
    <property type="protein sequence ID" value="CAH1786048.1"/>
    <property type="molecule type" value="Genomic_DNA"/>
</dbReference>
<gene>
    <name evidence="4" type="ORF">OFUS_LOCUS12014</name>
</gene>
<feature type="transmembrane region" description="Helical" evidence="3">
    <location>
        <begin position="842"/>
        <end position="866"/>
    </location>
</feature>
<feature type="compositionally biased region" description="Low complexity" evidence="2">
    <location>
        <begin position="46"/>
        <end position="56"/>
    </location>
</feature>
<reference evidence="4" key="1">
    <citation type="submission" date="2022-03" db="EMBL/GenBank/DDBJ databases">
        <authorList>
            <person name="Martin C."/>
        </authorList>
    </citation>
    <scope>NUCLEOTIDE SEQUENCE</scope>
</reference>
<dbReference type="Proteomes" id="UP000749559">
    <property type="component" value="Unassembled WGS sequence"/>
</dbReference>